<dbReference type="Proteomes" id="UP000057134">
    <property type="component" value="Chromosome"/>
</dbReference>
<protein>
    <submittedName>
        <fullName evidence="2">Uncharacterized protein</fullName>
    </submittedName>
</protein>
<dbReference type="PATRIC" id="fig|1766.6.peg.1586"/>
<reference evidence="2 3" key="1">
    <citation type="journal article" date="2015" name="MBio">
        <title>Enzymatic Degradation of Phenazines Can Generate Energy and Protect Sensitive Organisms from Toxicity.</title>
        <authorList>
            <person name="Costa K.C."/>
            <person name="Bergkessel M."/>
            <person name="Saunders S."/>
            <person name="Korlach J."/>
            <person name="Newman D.K."/>
        </authorList>
    </citation>
    <scope>NUCLEOTIDE SEQUENCE [LARGE SCALE GENOMIC DNA]</scope>
    <source>
        <strain evidence="2 3">CT6</strain>
    </source>
</reference>
<organism evidence="2 3">
    <name type="scientific">Mycolicibacterium fortuitum</name>
    <name type="common">Mycobacterium fortuitum</name>
    <dbReference type="NCBI Taxonomy" id="1766"/>
    <lineage>
        <taxon>Bacteria</taxon>
        <taxon>Bacillati</taxon>
        <taxon>Actinomycetota</taxon>
        <taxon>Actinomycetes</taxon>
        <taxon>Mycobacteriales</taxon>
        <taxon>Mycobacteriaceae</taxon>
        <taxon>Mycolicibacterium</taxon>
    </lineage>
</organism>
<keyword evidence="3" id="KW-1185">Reference proteome</keyword>
<gene>
    <name evidence="2" type="ORF">XA26_16030</name>
</gene>
<accession>A0A0N9Y803</accession>
<name>A0A0N9Y803_MYCFO</name>
<sequence>MPGATVDGPAFESVGNRHNPPLSASTRMYRVLGGTRPTPSAGTRDDGARGTGACRTPG</sequence>
<evidence type="ECO:0000313" key="2">
    <source>
        <dbReference type="EMBL" id="ALI25450.1"/>
    </source>
</evidence>
<dbReference type="STRING" id="1766.XA26_16030"/>
<evidence type="ECO:0000313" key="3">
    <source>
        <dbReference type="Proteomes" id="UP000057134"/>
    </source>
</evidence>
<dbReference type="AlphaFoldDB" id="A0A0N9Y803"/>
<feature type="region of interest" description="Disordered" evidence="1">
    <location>
        <begin position="1"/>
        <end position="58"/>
    </location>
</feature>
<proteinExistence type="predicted"/>
<evidence type="ECO:0000256" key="1">
    <source>
        <dbReference type="SAM" id="MobiDB-lite"/>
    </source>
</evidence>
<dbReference type="KEGG" id="mft:XA26_16030"/>
<dbReference type="EMBL" id="CP011269">
    <property type="protein sequence ID" value="ALI25450.1"/>
    <property type="molecule type" value="Genomic_DNA"/>
</dbReference>